<evidence type="ECO:0000313" key="4">
    <source>
        <dbReference type="Proteomes" id="UP000655016"/>
    </source>
</evidence>
<dbReference type="EMBL" id="BMKP01000011">
    <property type="protein sequence ID" value="GGF26034.1"/>
    <property type="molecule type" value="Genomic_DNA"/>
</dbReference>
<keyword evidence="4" id="KW-1185">Reference proteome</keyword>
<evidence type="ECO:0000256" key="1">
    <source>
        <dbReference type="ARBA" id="ARBA00022729"/>
    </source>
</evidence>
<dbReference type="Pfam" id="PF13505">
    <property type="entry name" value="OMP_b-brl"/>
    <property type="match status" value="1"/>
</dbReference>
<evidence type="ECO:0000313" key="3">
    <source>
        <dbReference type="EMBL" id="GGF26034.1"/>
    </source>
</evidence>
<dbReference type="RefSeq" id="WP_163396139.1">
    <property type="nucleotide sequence ID" value="NZ_BMKP01000011.1"/>
</dbReference>
<keyword evidence="1" id="KW-0732">Signal</keyword>
<comment type="caution">
    <text evidence="3">The sequence shown here is derived from an EMBL/GenBank/DDBJ whole genome shotgun (WGS) entry which is preliminary data.</text>
</comment>
<dbReference type="Proteomes" id="UP000655016">
    <property type="component" value="Unassembled WGS sequence"/>
</dbReference>
<name>A0ABQ1USE7_9FLAO</name>
<protein>
    <recommendedName>
        <fullName evidence="2">Outer membrane protein beta-barrel domain-containing protein</fullName>
    </recommendedName>
</protein>
<sequence length="202" mass="23017">MKLDYKSIIAVFFIIQAQAQVSFKPGLRAGLGFSTISETHSTYKTDFYAGGFGDIKLGKYFGLQPEITYSRQGSNNVKRNYYDEDLIAEKFKKEDLTLDYLSFTLLNKFTFGPGIQIQFGPSADFLINHNLVKRKDANDLAFVTGIGYLLPSGLMFEARFKKGFYDILDSDYYYNDSNNNYLFGDYNTNINFQLGVSYSFGK</sequence>
<dbReference type="InterPro" id="IPR027385">
    <property type="entry name" value="Beta-barrel_OMP"/>
</dbReference>
<reference evidence="4" key="1">
    <citation type="journal article" date="2019" name="Int. J. Syst. Evol. Microbiol.">
        <title>The Global Catalogue of Microorganisms (GCM) 10K type strain sequencing project: providing services to taxonomists for standard genome sequencing and annotation.</title>
        <authorList>
            <consortium name="The Broad Institute Genomics Platform"/>
            <consortium name="The Broad Institute Genome Sequencing Center for Infectious Disease"/>
            <person name="Wu L."/>
            <person name="Ma J."/>
        </authorList>
    </citation>
    <scope>NUCLEOTIDE SEQUENCE [LARGE SCALE GENOMIC DNA]</scope>
    <source>
        <strain evidence="4">CGMCC 1.16060</strain>
    </source>
</reference>
<organism evidence="3 4">
    <name type="scientific">Flavobacterium limi</name>
    <dbReference type="NCBI Taxonomy" id="2045105"/>
    <lineage>
        <taxon>Bacteria</taxon>
        <taxon>Pseudomonadati</taxon>
        <taxon>Bacteroidota</taxon>
        <taxon>Flavobacteriia</taxon>
        <taxon>Flavobacteriales</taxon>
        <taxon>Flavobacteriaceae</taxon>
        <taxon>Flavobacterium</taxon>
    </lineage>
</organism>
<feature type="domain" description="Outer membrane protein beta-barrel" evidence="2">
    <location>
        <begin position="10"/>
        <end position="200"/>
    </location>
</feature>
<accession>A0ABQ1USE7</accession>
<gene>
    <name evidence="3" type="ORF">GCM10011518_39270</name>
</gene>
<evidence type="ECO:0000259" key="2">
    <source>
        <dbReference type="Pfam" id="PF13505"/>
    </source>
</evidence>
<proteinExistence type="predicted"/>